<sequence length="242" mass="26347">MTNRILLLALATGLFANLVQSAGKPIAAPASAAGQAPVTVQVPASGTVQTPVPEGFISLFNGKDLSGWKPTGKADVWKVENGVLVCEGGGGGWLLTEKDFANFELRCEYRWTKKGGNSGIALRAPDKGDPAYVGMEIQLIDDEGWPGKLADYQHTGSIYDVQPAKPASNKPIGEWNSVRIVCQGRHVIVEHNGKELVRANLDDYKSKFERHPGLKRTQGKVGFQSYNVRVEFRNIYLKELSP</sequence>
<keyword evidence="1" id="KW-0732">Signal</keyword>
<name>A0A7V8VFR1_9BACT</name>
<feature type="domain" description="3-keto-alpha-glucoside-1,2-lyase/3-keto-2-hydroxy-glucal hydratase" evidence="2">
    <location>
        <begin position="55"/>
        <end position="238"/>
    </location>
</feature>
<dbReference type="AlphaFoldDB" id="A0A7V8VFR1"/>
<keyword evidence="4" id="KW-1185">Reference proteome</keyword>
<protein>
    <submittedName>
        <fullName evidence="3">DUF1080 domain-containing protein</fullName>
    </submittedName>
</protein>
<dbReference type="GO" id="GO:0016787">
    <property type="term" value="F:hydrolase activity"/>
    <property type="evidence" value="ECO:0007669"/>
    <property type="project" value="InterPro"/>
</dbReference>
<dbReference type="RefSeq" id="WP_194539060.1">
    <property type="nucleotide sequence ID" value="NZ_JACEFB010000011.1"/>
</dbReference>
<dbReference type="Proteomes" id="UP000542342">
    <property type="component" value="Unassembled WGS sequence"/>
</dbReference>
<reference evidence="3 4" key="1">
    <citation type="submission" date="2020-07" db="EMBL/GenBank/DDBJ databases">
        <title>Thermogemmata thermophila gen. nov., sp. nov., a novel moderate thermophilic planctomycete from a Kamchatka hot spring.</title>
        <authorList>
            <person name="Elcheninov A.G."/>
            <person name="Podosokorskaya O.A."/>
            <person name="Kovaleva O.L."/>
            <person name="Novikov A."/>
            <person name="Bonch-Osmolovskaya E.A."/>
            <person name="Toshchakov S.V."/>
            <person name="Kublanov I.V."/>
        </authorList>
    </citation>
    <scope>NUCLEOTIDE SEQUENCE [LARGE SCALE GENOMIC DNA]</scope>
    <source>
        <strain evidence="3 4">2918</strain>
    </source>
</reference>
<evidence type="ECO:0000313" key="4">
    <source>
        <dbReference type="Proteomes" id="UP000542342"/>
    </source>
</evidence>
<feature type="chain" id="PRO_5030567127" evidence="1">
    <location>
        <begin position="22"/>
        <end position="242"/>
    </location>
</feature>
<evidence type="ECO:0000256" key="1">
    <source>
        <dbReference type="SAM" id="SignalP"/>
    </source>
</evidence>
<dbReference type="Pfam" id="PF06439">
    <property type="entry name" value="3keto-disac_hyd"/>
    <property type="match status" value="1"/>
</dbReference>
<proteinExistence type="predicted"/>
<evidence type="ECO:0000313" key="3">
    <source>
        <dbReference type="EMBL" id="MBA2227210.1"/>
    </source>
</evidence>
<accession>A0A7V8VFR1</accession>
<evidence type="ECO:0000259" key="2">
    <source>
        <dbReference type="Pfam" id="PF06439"/>
    </source>
</evidence>
<gene>
    <name evidence="3" type="ORF">H0921_13690</name>
</gene>
<dbReference type="InterPro" id="IPR010496">
    <property type="entry name" value="AL/BT2_dom"/>
</dbReference>
<dbReference type="Gene3D" id="2.60.120.560">
    <property type="entry name" value="Exo-inulinase, domain 1"/>
    <property type="match status" value="1"/>
</dbReference>
<feature type="signal peptide" evidence="1">
    <location>
        <begin position="1"/>
        <end position="21"/>
    </location>
</feature>
<comment type="caution">
    <text evidence="3">The sequence shown here is derived from an EMBL/GenBank/DDBJ whole genome shotgun (WGS) entry which is preliminary data.</text>
</comment>
<dbReference type="EMBL" id="JACEFB010000011">
    <property type="protein sequence ID" value="MBA2227210.1"/>
    <property type="molecule type" value="Genomic_DNA"/>
</dbReference>
<organism evidence="3 4">
    <name type="scientific">Thermogemmata fonticola</name>
    <dbReference type="NCBI Taxonomy" id="2755323"/>
    <lineage>
        <taxon>Bacteria</taxon>
        <taxon>Pseudomonadati</taxon>
        <taxon>Planctomycetota</taxon>
        <taxon>Planctomycetia</taxon>
        <taxon>Gemmatales</taxon>
        <taxon>Gemmataceae</taxon>
        <taxon>Thermogemmata</taxon>
    </lineage>
</organism>